<proteinExistence type="predicted"/>
<evidence type="ECO:0000259" key="1">
    <source>
        <dbReference type="Pfam" id="PF04149"/>
    </source>
</evidence>
<dbReference type="InterPro" id="IPR007278">
    <property type="entry name" value="DUF397"/>
</dbReference>
<dbReference type="AlphaFoldDB" id="A0A1F8FPQ4"/>
<evidence type="ECO:0000313" key="3">
    <source>
        <dbReference type="Proteomes" id="UP000176581"/>
    </source>
</evidence>
<accession>A0A1F8FPQ4</accession>
<dbReference type="Proteomes" id="UP000176581">
    <property type="component" value="Unassembled WGS sequence"/>
</dbReference>
<name>A0A1F8FPQ4_9BACT</name>
<reference evidence="2 3" key="1">
    <citation type="journal article" date="2016" name="Nat. Commun.">
        <title>Thousands of microbial genomes shed light on interconnected biogeochemical processes in an aquifer system.</title>
        <authorList>
            <person name="Anantharaman K."/>
            <person name="Brown C.T."/>
            <person name="Hug L.A."/>
            <person name="Sharon I."/>
            <person name="Castelle C.J."/>
            <person name="Probst A.J."/>
            <person name="Thomas B.C."/>
            <person name="Singh A."/>
            <person name="Wilkins M.J."/>
            <person name="Karaoz U."/>
            <person name="Brodie E.L."/>
            <person name="Williams K.H."/>
            <person name="Hubbard S.S."/>
            <person name="Banfield J.F."/>
        </authorList>
    </citation>
    <scope>NUCLEOTIDE SEQUENCE [LARGE SCALE GENOMIC DNA]</scope>
</reference>
<evidence type="ECO:0000313" key="2">
    <source>
        <dbReference type="EMBL" id="OGN14319.1"/>
    </source>
</evidence>
<gene>
    <name evidence="2" type="ORF">A3J47_01740</name>
</gene>
<protein>
    <recommendedName>
        <fullName evidence="1">DUF397 domain-containing protein</fullName>
    </recommendedName>
</protein>
<dbReference type="EMBL" id="MGJV01000027">
    <property type="protein sequence ID" value="OGN14319.1"/>
    <property type="molecule type" value="Genomic_DNA"/>
</dbReference>
<comment type="caution">
    <text evidence="2">The sequence shown here is derived from an EMBL/GenBank/DDBJ whole genome shotgun (WGS) entry which is preliminary data.</text>
</comment>
<feature type="domain" description="DUF397" evidence="1">
    <location>
        <begin position="13"/>
        <end position="60"/>
    </location>
</feature>
<dbReference type="Pfam" id="PF04149">
    <property type="entry name" value="DUF397"/>
    <property type="match status" value="1"/>
</dbReference>
<sequence>MKTTKLEKNDGFRASMFCGIGACVEVKIGKRAVAVRQSSKPDKIVNFSRKEWAAFLKGVKGGEFNI</sequence>
<organism evidence="2 3">
    <name type="scientific">Candidatus Yanofskybacteria bacterium RIFCSPHIGHO2_02_FULL_43_22</name>
    <dbReference type="NCBI Taxonomy" id="1802681"/>
    <lineage>
        <taxon>Bacteria</taxon>
        <taxon>Candidatus Yanofskyibacteriota</taxon>
    </lineage>
</organism>